<organism evidence="2 3">
    <name type="scientific">Romanomermis culicivorax</name>
    <name type="common">Nematode worm</name>
    <dbReference type="NCBI Taxonomy" id="13658"/>
    <lineage>
        <taxon>Eukaryota</taxon>
        <taxon>Metazoa</taxon>
        <taxon>Ecdysozoa</taxon>
        <taxon>Nematoda</taxon>
        <taxon>Enoplea</taxon>
        <taxon>Dorylaimia</taxon>
        <taxon>Mermithida</taxon>
        <taxon>Mermithoidea</taxon>
        <taxon>Mermithidae</taxon>
        <taxon>Romanomermis</taxon>
    </lineage>
</organism>
<name>A0A915IK48_ROMCU</name>
<evidence type="ECO:0000259" key="1">
    <source>
        <dbReference type="Pfam" id="PF17921"/>
    </source>
</evidence>
<proteinExistence type="predicted"/>
<protein>
    <submittedName>
        <fullName evidence="3">Integrase zinc-binding domain-containing protein</fullName>
    </submittedName>
</protein>
<dbReference type="Pfam" id="PF17921">
    <property type="entry name" value="Integrase_H2C2"/>
    <property type="match status" value="1"/>
</dbReference>
<dbReference type="WBParaSite" id="nRc.2.0.1.t14195-RA">
    <property type="protein sequence ID" value="nRc.2.0.1.t14195-RA"/>
    <property type="gene ID" value="nRc.2.0.1.g14195"/>
</dbReference>
<reference evidence="3" key="1">
    <citation type="submission" date="2022-11" db="UniProtKB">
        <authorList>
            <consortium name="WormBaseParasite"/>
        </authorList>
    </citation>
    <scope>IDENTIFICATION</scope>
</reference>
<keyword evidence="2" id="KW-1185">Reference proteome</keyword>
<dbReference type="Proteomes" id="UP000887565">
    <property type="component" value="Unplaced"/>
</dbReference>
<dbReference type="InterPro" id="IPR041588">
    <property type="entry name" value="Integrase_H2C2"/>
</dbReference>
<accession>A0A915IK48</accession>
<dbReference type="AlphaFoldDB" id="A0A915IK48"/>
<sequence>MLGYAKPYTDCQVATATSDCDLTNHEPTALDKSFPCHTGQQKLEFALNKMTEKTYVTAAQKEKALSMLRQNRNVFSLPGDKPTITSKLTIRSTRTLAAIKAHFWWPRMEESIHDLIKTCKICQLTTPRTSLPPWLLPIQPKHPFEIVATDIVNILPVGLFYEMGFHAPDTRLKSCNNRGMLREQCCPNARQPACPPLGSRQMFY</sequence>
<evidence type="ECO:0000313" key="2">
    <source>
        <dbReference type="Proteomes" id="UP000887565"/>
    </source>
</evidence>
<evidence type="ECO:0000313" key="3">
    <source>
        <dbReference type="WBParaSite" id="nRc.2.0.1.t14195-RA"/>
    </source>
</evidence>
<feature type="domain" description="Integrase zinc-binding" evidence="1">
    <location>
        <begin position="93"/>
        <end position="127"/>
    </location>
</feature>
<dbReference type="Gene3D" id="1.10.340.70">
    <property type="match status" value="1"/>
</dbReference>